<evidence type="ECO:0000313" key="2">
    <source>
        <dbReference type="Proteomes" id="UP000554482"/>
    </source>
</evidence>
<dbReference type="Proteomes" id="UP000554482">
    <property type="component" value="Unassembled WGS sequence"/>
</dbReference>
<organism evidence="1 2">
    <name type="scientific">Thalictrum thalictroides</name>
    <name type="common">Rue-anemone</name>
    <name type="synonym">Anemone thalictroides</name>
    <dbReference type="NCBI Taxonomy" id="46969"/>
    <lineage>
        <taxon>Eukaryota</taxon>
        <taxon>Viridiplantae</taxon>
        <taxon>Streptophyta</taxon>
        <taxon>Embryophyta</taxon>
        <taxon>Tracheophyta</taxon>
        <taxon>Spermatophyta</taxon>
        <taxon>Magnoliopsida</taxon>
        <taxon>Ranunculales</taxon>
        <taxon>Ranunculaceae</taxon>
        <taxon>Thalictroideae</taxon>
        <taxon>Thalictrum</taxon>
    </lineage>
</organism>
<accession>A0A7J6WBF5</accession>
<name>A0A7J6WBF5_THATH</name>
<dbReference type="EMBL" id="JABWDY010019956">
    <property type="protein sequence ID" value="KAF5193512.1"/>
    <property type="molecule type" value="Genomic_DNA"/>
</dbReference>
<reference evidence="1 2" key="1">
    <citation type="submission" date="2020-06" db="EMBL/GenBank/DDBJ databases">
        <title>Transcriptomic and genomic resources for Thalictrum thalictroides and T. hernandezii: Facilitating candidate gene discovery in an emerging model plant lineage.</title>
        <authorList>
            <person name="Arias T."/>
            <person name="Riano-Pachon D.M."/>
            <person name="Di Stilio V.S."/>
        </authorList>
    </citation>
    <scope>NUCLEOTIDE SEQUENCE [LARGE SCALE GENOMIC DNA]</scope>
    <source>
        <strain evidence="2">cv. WT478/WT964</strain>
        <tissue evidence="1">Leaves</tissue>
    </source>
</reference>
<evidence type="ECO:0000313" key="1">
    <source>
        <dbReference type="EMBL" id="KAF5193512.1"/>
    </source>
</evidence>
<proteinExistence type="predicted"/>
<gene>
    <name evidence="1" type="ORF">FRX31_016900</name>
</gene>
<sequence>MYPSLSLQSWQRITTVQFKPAFLSLVHGHETNKDSHLGAWALSEMKSSKLMSRPNSKSAVSLITFCAA</sequence>
<keyword evidence="2" id="KW-1185">Reference proteome</keyword>
<dbReference type="AlphaFoldDB" id="A0A7J6WBF5"/>
<comment type="caution">
    <text evidence="1">The sequence shown here is derived from an EMBL/GenBank/DDBJ whole genome shotgun (WGS) entry which is preliminary data.</text>
</comment>
<protein>
    <submittedName>
        <fullName evidence="1">Uncharacterized protein</fullName>
    </submittedName>
</protein>